<dbReference type="EMBL" id="OP072523">
    <property type="protein sequence ID" value="UVX36375.1"/>
    <property type="molecule type" value="Genomic_DNA"/>
</dbReference>
<accession>A0ABY5TT23</accession>
<proteinExistence type="predicted"/>
<organism evidence="1 2">
    <name type="scientific">Bacteriophage sp</name>
    <dbReference type="NCBI Taxonomy" id="38018"/>
    <lineage>
        <taxon>Viruses</taxon>
    </lineage>
</organism>
<sequence length="155" mass="17473">MECGASSQLFDSSDTFKAVGYSNSNNWYEFTFSSRVTSFGRTQNVELAKFGNIKCCHILHGGWYMLSSFLNVKYDHTDAPTVWFRRYSGNAWTKYIDTHVSFSKGDWNGYTSFGIPTVVYNIPDNTVISLGIGDNFVSAVGSFTEFTVTRINRSL</sequence>
<keyword evidence="2" id="KW-1185">Reference proteome</keyword>
<reference evidence="2" key="1">
    <citation type="submission" date="2022-07" db="EMBL/GenBank/DDBJ databases">
        <title>High-quality bacteriophage genomes in the Japanese 4D cohort.</title>
        <authorList>
            <person name="Nishijima S."/>
        </authorList>
    </citation>
    <scope>NUCLEOTIDE SEQUENCE [LARGE SCALE GENOMIC DNA]</scope>
</reference>
<evidence type="ECO:0000313" key="2">
    <source>
        <dbReference type="Proteomes" id="UP001160027"/>
    </source>
</evidence>
<protein>
    <submittedName>
        <fullName evidence="1">Uncharacterized protein</fullName>
    </submittedName>
</protein>
<name>A0ABY5TT23_9VIRU</name>
<evidence type="ECO:0000313" key="1">
    <source>
        <dbReference type="EMBL" id="UVX36375.1"/>
    </source>
</evidence>
<dbReference type="Proteomes" id="UP001160027">
    <property type="component" value="Segment"/>
</dbReference>